<dbReference type="KEGG" id="nvi:100115073"/>
<dbReference type="GO" id="GO:0000287">
    <property type="term" value="F:magnesium ion binding"/>
    <property type="evidence" value="ECO:0007669"/>
    <property type="project" value="UniProtKB-UniRule"/>
</dbReference>
<feature type="domain" description="RNase H type-1" evidence="10">
    <location>
        <begin position="170"/>
        <end position="316"/>
    </location>
</feature>
<accession>A0A7M7HJN9</accession>
<dbReference type="SMR" id="A0A7M7HJN9"/>
<evidence type="ECO:0000313" key="12">
    <source>
        <dbReference type="Proteomes" id="UP000002358"/>
    </source>
</evidence>
<dbReference type="Proteomes" id="UP000002358">
    <property type="component" value="Unassembled WGS sequence"/>
</dbReference>
<dbReference type="GO" id="GO:0003676">
    <property type="term" value="F:nucleic acid binding"/>
    <property type="evidence" value="ECO:0007669"/>
    <property type="project" value="UniProtKB-UniRule"/>
</dbReference>
<dbReference type="EC" id="3.1.26.4" evidence="9"/>
<evidence type="ECO:0000256" key="2">
    <source>
        <dbReference type="ARBA" id="ARBA00001946"/>
    </source>
</evidence>
<proteinExistence type="inferred from homology"/>
<dbReference type="CTD" id="6050"/>
<dbReference type="InterPro" id="IPR011320">
    <property type="entry name" value="RNase_H1_N"/>
</dbReference>
<dbReference type="EnsemblMetazoa" id="XM_008219696">
    <property type="protein sequence ID" value="XP_008217918"/>
    <property type="gene ID" value="LOC100115073"/>
</dbReference>
<evidence type="ECO:0000259" key="10">
    <source>
        <dbReference type="PROSITE" id="PS50879"/>
    </source>
</evidence>
<dbReference type="InterPro" id="IPR050092">
    <property type="entry name" value="RNase_H"/>
</dbReference>
<evidence type="ECO:0000256" key="1">
    <source>
        <dbReference type="ARBA" id="ARBA00000077"/>
    </source>
</evidence>
<comment type="function">
    <text evidence="9">Endonuclease that specifically degrades the RNA of RNA-DNA hybrids.</text>
</comment>
<dbReference type="InterPro" id="IPR037056">
    <property type="entry name" value="RNase_H1_N_sf"/>
</dbReference>
<evidence type="ECO:0000256" key="7">
    <source>
        <dbReference type="ARBA" id="ARBA00022801"/>
    </source>
</evidence>
<dbReference type="OrthoDB" id="407198at2759"/>
<dbReference type="InterPro" id="IPR036397">
    <property type="entry name" value="RNaseH_sf"/>
</dbReference>
<dbReference type="InterPro" id="IPR002156">
    <property type="entry name" value="RNaseH_domain"/>
</dbReference>
<dbReference type="PIRSF" id="PIRSF036852">
    <property type="entry name" value="Ribonuclease_H1_euk"/>
    <property type="match status" value="1"/>
</dbReference>
<name>A0A7M7HJN9_NASVI</name>
<keyword evidence="8 9" id="KW-0460">Magnesium</keyword>
<keyword evidence="7 9" id="KW-0378">Hydrolase</keyword>
<dbReference type="InterPro" id="IPR012337">
    <property type="entry name" value="RNaseH-like_sf"/>
</dbReference>
<keyword evidence="4 9" id="KW-0540">Nuclease</keyword>
<dbReference type="AlphaFoldDB" id="A0A7M7HJN9"/>
<dbReference type="FunCoup" id="A0A7M7HJN9">
    <property type="interactions" value="1626"/>
</dbReference>
<comment type="cofactor">
    <cofactor evidence="2 9">
        <name>Mg(2+)</name>
        <dbReference type="ChEBI" id="CHEBI:18420"/>
    </cofactor>
</comment>
<dbReference type="InterPro" id="IPR017067">
    <property type="entry name" value="RNase_H1_euk"/>
</dbReference>
<comment type="catalytic activity">
    <reaction evidence="1 9">
        <text>Endonucleolytic cleavage to 5'-phosphomonoester.</text>
        <dbReference type="EC" id="3.1.26.4"/>
    </reaction>
</comment>
<dbReference type="PANTHER" id="PTHR10642:SF26">
    <property type="entry name" value="RIBONUCLEASE H1"/>
    <property type="match status" value="1"/>
</dbReference>
<dbReference type="CDD" id="cd09280">
    <property type="entry name" value="RNase_HI_eukaryote_like"/>
    <property type="match status" value="1"/>
</dbReference>
<protein>
    <recommendedName>
        <fullName evidence="9">Ribonuclease H1</fullName>
        <shortName evidence="9">RNase H1</shortName>
        <ecNumber evidence="9">3.1.26.4</ecNumber>
    </recommendedName>
</protein>
<dbReference type="RefSeq" id="XP_008217918.1">
    <property type="nucleotide sequence ID" value="XM_008219696.4"/>
</dbReference>
<dbReference type="FunFam" id="3.30.420.10:FF:000115">
    <property type="entry name" value="Ribonuclease H"/>
    <property type="match status" value="1"/>
</dbReference>
<dbReference type="Pfam" id="PF00075">
    <property type="entry name" value="RNase_H"/>
    <property type="match status" value="1"/>
</dbReference>
<dbReference type="InParanoid" id="A0A7M7HJN9"/>
<evidence type="ECO:0000256" key="5">
    <source>
        <dbReference type="ARBA" id="ARBA00022723"/>
    </source>
</evidence>
<keyword evidence="6 9" id="KW-0255">Endonuclease</keyword>
<evidence type="ECO:0000256" key="3">
    <source>
        <dbReference type="ARBA" id="ARBA00005300"/>
    </source>
</evidence>
<dbReference type="PANTHER" id="PTHR10642">
    <property type="entry name" value="RIBONUCLEASE H1"/>
    <property type="match status" value="1"/>
</dbReference>
<organism evidence="11 12">
    <name type="scientific">Nasonia vitripennis</name>
    <name type="common">Parasitic wasp</name>
    <dbReference type="NCBI Taxonomy" id="7425"/>
    <lineage>
        <taxon>Eukaryota</taxon>
        <taxon>Metazoa</taxon>
        <taxon>Ecdysozoa</taxon>
        <taxon>Arthropoda</taxon>
        <taxon>Hexapoda</taxon>
        <taxon>Insecta</taxon>
        <taxon>Pterygota</taxon>
        <taxon>Neoptera</taxon>
        <taxon>Endopterygota</taxon>
        <taxon>Hymenoptera</taxon>
        <taxon>Apocrita</taxon>
        <taxon>Proctotrupomorpha</taxon>
        <taxon>Chalcidoidea</taxon>
        <taxon>Pteromalidae</taxon>
        <taxon>Pteromalinae</taxon>
        <taxon>Nasonia</taxon>
    </lineage>
</organism>
<dbReference type="Gene3D" id="3.40.970.10">
    <property type="entry name" value="Ribonuclease H1, N-terminal domain"/>
    <property type="match status" value="1"/>
</dbReference>
<dbReference type="GO" id="GO:0043137">
    <property type="term" value="P:DNA replication, removal of RNA primer"/>
    <property type="evidence" value="ECO:0007669"/>
    <property type="project" value="TreeGrafter"/>
</dbReference>
<dbReference type="Gene3D" id="3.30.420.10">
    <property type="entry name" value="Ribonuclease H-like superfamily/Ribonuclease H"/>
    <property type="match status" value="1"/>
</dbReference>
<comment type="similarity">
    <text evidence="3 9">Belongs to the RNase H family.</text>
</comment>
<keyword evidence="12" id="KW-1185">Reference proteome</keyword>
<dbReference type="InterPro" id="IPR009027">
    <property type="entry name" value="Ribosomal_bL9/RNase_H1_N"/>
</dbReference>
<reference evidence="11" key="1">
    <citation type="submission" date="2021-01" db="UniProtKB">
        <authorList>
            <consortium name="EnsemblMetazoa"/>
        </authorList>
    </citation>
    <scope>IDENTIFICATION</scope>
</reference>
<dbReference type="GO" id="GO:0004523">
    <property type="term" value="F:RNA-DNA hybrid ribonuclease activity"/>
    <property type="evidence" value="ECO:0007669"/>
    <property type="project" value="UniProtKB-UniRule"/>
</dbReference>
<dbReference type="PROSITE" id="PS50879">
    <property type="entry name" value="RNASE_H_1"/>
    <property type="match status" value="1"/>
</dbReference>
<sequence>MSIFYFIVKSSNASRKLYLNYTRNAVVAYSKFSVVSDFLGGIMSYYAVAKGRNPGIYSTWDECKAQVHKFPGPKYKKFGSESEAESFIKANSGTTSSYPQTSGSIKSSSFLTQKTFALGKICASPASSTTLKRVLSTASDSDSDLENVKHKRIKRDNSTAQNKDGFSIDSNGYTEVYTDGACSSNGRRNAKAGIGVWFSERNAYNVSQPVDGRATNNIAEIQAVTIAASQAQKAGIKKLKINTDSQFLISCITQWMPKWKKCGWQTSTGKPVINKTELIEMEKALAPLQVSWNHVRGHVGIHGNEMADRLARSGAERYGITIQLVLVLKCLKFSFFAESEEIFA</sequence>
<evidence type="ECO:0000256" key="9">
    <source>
        <dbReference type="PIRNR" id="PIRNR036852"/>
    </source>
</evidence>
<evidence type="ECO:0000256" key="6">
    <source>
        <dbReference type="ARBA" id="ARBA00022759"/>
    </source>
</evidence>
<evidence type="ECO:0000256" key="8">
    <source>
        <dbReference type="ARBA" id="ARBA00022842"/>
    </source>
</evidence>
<evidence type="ECO:0000256" key="4">
    <source>
        <dbReference type="ARBA" id="ARBA00022722"/>
    </source>
</evidence>
<dbReference type="GeneID" id="100115073"/>
<keyword evidence="5 9" id="KW-0479">Metal-binding</keyword>
<evidence type="ECO:0000313" key="11">
    <source>
        <dbReference type="EnsemblMetazoa" id="XP_008217918"/>
    </source>
</evidence>
<dbReference type="SUPFAM" id="SSF53098">
    <property type="entry name" value="Ribonuclease H-like"/>
    <property type="match status" value="1"/>
</dbReference>
<dbReference type="SUPFAM" id="SSF55658">
    <property type="entry name" value="L9 N-domain-like"/>
    <property type="match status" value="1"/>
</dbReference>
<dbReference type="FunFam" id="3.40.970.10:FF:000001">
    <property type="entry name" value="Ribonuclease H1"/>
    <property type="match status" value="1"/>
</dbReference>
<dbReference type="Pfam" id="PF01693">
    <property type="entry name" value="Cauli_VI"/>
    <property type="match status" value="1"/>
</dbReference>